<dbReference type="PANTHER" id="PTHR48471:SF1">
    <property type="entry name" value="DDE TNP4 DOMAIN-CONTAINING PROTEIN"/>
    <property type="match status" value="1"/>
</dbReference>
<dbReference type="OrthoDB" id="78198at2759"/>
<protein>
    <submittedName>
        <fullName evidence="2">DDE superfamily endonuclease</fullName>
    </submittedName>
</protein>
<evidence type="ECO:0000313" key="3">
    <source>
        <dbReference type="Proteomes" id="UP001063166"/>
    </source>
</evidence>
<dbReference type="PANTHER" id="PTHR48471">
    <property type="entry name" value="DDE TNP4 DOMAIN-CONTAINING PROTEIN"/>
    <property type="match status" value="1"/>
</dbReference>
<sequence length="267" mass="30457">MDEIALFLMQQMEEEEYEEEEDLYGGAAVAAAFITSSVEEARRIRAERRQPNRLYLRRPQLIANPRVRTPWQALYESRNDRAYITTMGFDVATFDYILDAGFEYAWLATPIPRSDVSSEGNPRPGTRSLDAPSALGLLLHYLNSTMREVSLQQAFAIISSTCSRYITFGLQILNTILRHIEEAKIKFPRREEDFQELNDLIIARHPRLTGAFASIDGLKLAVQTSDDEEIENATFNGWLQEHFISSVLVFSLKGSIFVVFFTLLCSI</sequence>
<dbReference type="Proteomes" id="UP001063166">
    <property type="component" value="Unassembled WGS sequence"/>
</dbReference>
<feature type="transmembrane region" description="Helical" evidence="1">
    <location>
        <begin position="243"/>
        <end position="265"/>
    </location>
</feature>
<dbReference type="GO" id="GO:0004519">
    <property type="term" value="F:endonuclease activity"/>
    <property type="evidence" value="ECO:0007669"/>
    <property type="project" value="UniProtKB-KW"/>
</dbReference>
<keyword evidence="1" id="KW-1133">Transmembrane helix</keyword>
<gene>
    <name evidence="2" type="ORF">LshimejAT787_1501210</name>
</gene>
<keyword evidence="2" id="KW-0540">Nuclease</keyword>
<keyword evidence="1" id="KW-0812">Transmembrane</keyword>
<organism evidence="2 3">
    <name type="scientific">Lyophyllum shimeji</name>
    <name type="common">Hon-shimeji</name>
    <name type="synonym">Tricholoma shimeji</name>
    <dbReference type="NCBI Taxonomy" id="47721"/>
    <lineage>
        <taxon>Eukaryota</taxon>
        <taxon>Fungi</taxon>
        <taxon>Dikarya</taxon>
        <taxon>Basidiomycota</taxon>
        <taxon>Agaricomycotina</taxon>
        <taxon>Agaricomycetes</taxon>
        <taxon>Agaricomycetidae</taxon>
        <taxon>Agaricales</taxon>
        <taxon>Tricholomatineae</taxon>
        <taxon>Lyophyllaceae</taxon>
        <taxon>Lyophyllum</taxon>
    </lineage>
</organism>
<evidence type="ECO:0000256" key="1">
    <source>
        <dbReference type="SAM" id="Phobius"/>
    </source>
</evidence>
<evidence type="ECO:0000313" key="2">
    <source>
        <dbReference type="EMBL" id="GLB43937.1"/>
    </source>
</evidence>
<proteinExistence type="predicted"/>
<keyword evidence="2" id="KW-0255">Endonuclease</keyword>
<accession>A0A9P3PZ79</accession>
<keyword evidence="1" id="KW-0472">Membrane</keyword>
<name>A0A9P3PZ79_LYOSH</name>
<dbReference type="EMBL" id="BRPK01000015">
    <property type="protein sequence ID" value="GLB43937.1"/>
    <property type="molecule type" value="Genomic_DNA"/>
</dbReference>
<keyword evidence="3" id="KW-1185">Reference proteome</keyword>
<keyword evidence="2" id="KW-0378">Hydrolase</keyword>
<comment type="caution">
    <text evidence="2">The sequence shown here is derived from an EMBL/GenBank/DDBJ whole genome shotgun (WGS) entry which is preliminary data.</text>
</comment>
<dbReference type="AlphaFoldDB" id="A0A9P3PZ79"/>
<reference evidence="2" key="1">
    <citation type="submission" date="2022-07" db="EMBL/GenBank/DDBJ databases">
        <title>The genome of Lyophyllum shimeji provides insight into the initial evolution of ectomycorrhizal fungal genome.</title>
        <authorList>
            <person name="Kobayashi Y."/>
            <person name="Shibata T."/>
            <person name="Hirakawa H."/>
            <person name="Shigenobu S."/>
            <person name="Nishiyama T."/>
            <person name="Yamada A."/>
            <person name="Hasebe M."/>
            <person name="Kawaguchi M."/>
        </authorList>
    </citation>
    <scope>NUCLEOTIDE SEQUENCE</scope>
    <source>
        <strain evidence="2">AT787</strain>
    </source>
</reference>